<dbReference type="FunFam" id="3.30.565.10:FF:000006">
    <property type="entry name" value="Sensor histidine kinase WalK"/>
    <property type="match status" value="1"/>
</dbReference>
<dbReference type="PANTHER" id="PTHR43711:SF28">
    <property type="entry name" value="SENSOR HISTIDINE KINASE YXDK"/>
    <property type="match status" value="1"/>
</dbReference>
<evidence type="ECO:0000259" key="10">
    <source>
        <dbReference type="PROSITE" id="PS50109"/>
    </source>
</evidence>
<protein>
    <recommendedName>
        <fullName evidence="3">histidine kinase</fullName>
        <ecNumber evidence="3">2.7.13.3</ecNumber>
    </recommendedName>
</protein>
<dbReference type="CDD" id="cd06225">
    <property type="entry name" value="HAMP"/>
    <property type="match status" value="1"/>
</dbReference>
<dbReference type="SUPFAM" id="SSF55874">
    <property type="entry name" value="ATPase domain of HSP90 chaperone/DNA topoisomerase II/histidine kinase"/>
    <property type="match status" value="1"/>
</dbReference>
<dbReference type="PROSITE" id="PS50109">
    <property type="entry name" value="HIS_KIN"/>
    <property type="match status" value="1"/>
</dbReference>
<dbReference type="Gene3D" id="3.30.565.10">
    <property type="entry name" value="Histidine kinase-like ATPase, C-terminal domain"/>
    <property type="match status" value="1"/>
</dbReference>
<dbReference type="InterPro" id="IPR003661">
    <property type="entry name" value="HisK_dim/P_dom"/>
</dbReference>
<dbReference type="Pfam" id="PF02518">
    <property type="entry name" value="HATPase_c"/>
    <property type="match status" value="1"/>
</dbReference>
<dbReference type="SMART" id="SM00388">
    <property type="entry name" value="HisKA"/>
    <property type="match status" value="1"/>
</dbReference>
<dbReference type="SUPFAM" id="SSF47384">
    <property type="entry name" value="Homodimeric domain of signal transducing histidine kinase"/>
    <property type="match status" value="1"/>
</dbReference>
<proteinExistence type="predicted"/>
<comment type="caution">
    <text evidence="12">The sequence shown here is derived from an EMBL/GenBank/DDBJ whole genome shotgun (WGS) entry which is preliminary data.</text>
</comment>
<dbReference type="Gene3D" id="1.10.287.130">
    <property type="match status" value="1"/>
</dbReference>
<comment type="subcellular location">
    <subcellularLocation>
        <location evidence="2">Membrane</location>
    </subcellularLocation>
</comment>
<dbReference type="EMBL" id="VWXL01000053">
    <property type="protein sequence ID" value="MVB11298.1"/>
    <property type="molecule type" value="Genomic_DNA"/>
</dbReference>
<dbReference type="PROSITE" id="PS50885">
    <property type="entry name" value="HAMP"/>
    <property type="match status" value="1"/>
</dbReference>
<keyword evidence="7" id="KW-0902">Two-component regulatory system</keyword>
<evidence type="ECO:0000256" key="6">
    <source>
        <dbReference type="ARBA" id="ARBA00022777"/>
    </source>
</evidence>
<dbReference type="PRINTS" id="PR00344">
    <property type="entry name" value="BCTRLSENSOR"/>
</dbReference>
<keyword evidence="9" id="KW-0812">Transmembrane</keyword>
<dbReference type="InterPro" id="IPR003594">
    <property type="entry name" value="HATPase_dom"/>
</dbReference>
<evidence type="ECO:0000256" key="9">
    <source>
        <dbReference type="SAM" id="Phobius"/>
    </source>
</evidence>
<evidence type="ECO:0000313" key="13">
    <source>
        <dbReference type="Proteomes" id="UP000469440"/>
    </source>
</evidence>
<evidence type="ECO:0000313" key="12">
    <source>
        <dbReference type="EMBL" id="MVB11298.1"/>
    </source>
</evidence>
<evidence type="ECO:0000256" key="8">
    <source>
        <dbReference type="ARBA" id="ARBA00023136"/>
    </source>
</evidence>
<dbReference type="EC" id="2.7.13.3" evidence="3"/>
<gene>
    <name evidence="12" type="primary">sasA_9</name>
    <name evidence="12" type="ORF">CAFE_20080</name>
</gene>
<evidence type="ECO:0000259" key="11">
    <source>
        <dbReference type="PROSITE" id="PS50885"/>
    </source>
</evidence>
<name>A0A6N8I060_9FIRM</name>
<keyword evidence="5 12" id="KW-0808">Transferase</keyword>
<dbReference type="Pfam" id="PF00512">
    <property type="entry name" value="HisKA"/>
    <property type="match status" value="1"/>
</dbReference>
<dbReference type="CDD" id="cd00082">
    <property type="entry name" value="HisKA"/>
    <property type="match status" value="1"/>
</dbReference>
<evidence type="ECO:0000256" key="4">
    <source>
        <dbReference type="ARBA" id="ARBA00022553"/>
    </source>
</evidence>
<dbReference type="InterPro" id="IPR005467">
    <property type="entry name" value="His_kinase_dom"/>
</dbReference>
<dbReference type="FunFam" id="1.10.287.130:FF:000001">
    <property type="entry name" value="Two-component sensor histidine kinase"/>
    <property type="match status" value="1"/>
</dbReference>
<dbReference type="InterPro" id="IPR036890">
    <property type="entry name" value="HATPase_C_sf"/>
</dbReference>
<dbReference type="InterPro" id="IPR050736">
    <property type="entry name" value="Sensor_HK_Regulatory"/>
</dbReference>
<evidence type="ECO:0000256" key="3">
    <source>
        <dbReference type="ARBA" id="ARBA00012438"/>
    </source>
</evidence>
<keyword evidence="8 9" id="KW-0472">Membrane</keyword>
<feature type="domain" description="HAMP" evidence="11">
    <location>
        <begin position="183"/>
        <end position="257"/>
    </location>
</feature>
<dbReference type="GO" id="GO:0016020">
    <property type="term" value="C:membrane"/>
    <property type="evidence" value="ECO:0007669"/>
    <property type="project" value="UniProtKB-SubCell"/>
</dbReference>
<dbReference type="CDD" id="cd00075">
    <property type="entry name" value="HATPase"/>
    <property type="match status" value="1"/>
</dbReference>
<feature type="domain" description="Histidine kinase" evidence="10">
    <location>
        <begin position="265"/>
        <end position="479"/>
    </location>
</feature>
<keyword evidence="9" id="KW-1133">Transmembrane helix</keyword>
<reference evidence="12 13" key="1">
    <citation type="submission" date="2019-09" db="EMBL/GenBank/DDBJ databases">
        <title>Genome sequence of Clostridium sp. EA1.</title>
        <authorList>
            <person name="Poehlein A."/>
            <person name="Bengelsdorf F.R."/>
            <person name="Daniel R."/>
        </authorList>
    </citation>
    <scope>NUCLEOTIDE SEQUENCE [LARGE SCALE GENOMIC DNA]</scope>
    <source>
        <strain evidence="12 13">EA1</strain>
    </source>
</reference>
<dbReference type="AlphaFoldDB" id="A0A6N8I060"/>
<dbReference type="OrthoDB" id="9813151at2"/>
<comment type="catalytic activity">
    <reaction evidence="1">
        <text>ATP + protein L-histidine = ADP + protein N-phospho-L-histidine.</text>
        <dbReference type="EC" id="2.7.13.3"/>
    </reaction>
</comment>
<dbReference type="Proteomes" id="UP000469440">
    <property type="component" value="Unassembled WGS sequence"/>
</dbReference>
<feature type="transmembrane region" description="Helical" evidence="9">
    <location>
        <begin position="21"/>
        <end position="40"/>
    </location>
</feature>
<dbReference type="Pfam" id="PF00672">
    <property type="entry name" value="HAMP"/>
    <property type="match status" value="1"/>
</dbReference>
<keyword evidence="6 12" id="KW-0418">Kinase</keyword>
<dbReference type="GO" id="GO:0000155">
    <property type="term" value="F:phosphorelay sensor kinase activity"/>
    <property type="evidence" value="ECO:0007669"/>
    <property type="project" value="InterPro"/>
</dbReference>
<dbReference type="InterPro" id="IPR003660">
    <property type="entry name" value="HAMP_dom"/>
</dbReference>
<feature type="transmembrane region" description="Helical" evidence="9">
    <location>
        <begin position="158"/>
        <end position="175"/>
    </location>
</feature>
<evidence type="ECO:0000256" key="5">
    <source>
        <dbReference type="ARBA" id="ARBA00022679"/>
    </source>
</evidence>
<accession>A0A6N8I060</accession>
<keyword evidence="4" id="KW-0597">Phosphoprotein</keyword>
<dbReference type="InterPro" id="IPR036097">
    <property type="entry name" value="HisK_dim/P_sf"/>
</dbReference>
<sequence length="490" mass="54277">MKNDTPKTGKEPPEDRARRSIVFRLNTVFFFEMIGIFLALDLLFTASLFLVSAGQAERAAVLAVSAFERKESDVFQGGGVTVRESGTKPDGTAIPAFLGRLFYDPSLSGERYLTYPESSGASLLHRLDGMAYALALRKNGRDCVVTVDLSGEVHQGKTVLILLLAAELLLLFFGLRSRAGRIRKTLRPIAELAETARRLNQSRPFTPEEIETLAGKINGINASRLDTRIAVNSTQDELKNLAGAINSMLDRINESYRAQVRFVSDASHELRTPIAVIQGYVSLLDRWGKNDEKALQESIEAIKSETDNMKQLVEQLLFLARGDNNTMLLQKERFDVSVLAKRVFRETKMIDKGHDYLLQAEPAPIEADEALIKQAMRILVDNAVKYTPAGGAIRISVASRDREVRLTVQDDGIGIEPDAVPRVFDRFFRTDESRARATGGAGLGLSIAKWIVERHGGHMEVLSREKIGTRISLVLPVAQAEKEPDTETPE</sequence>
<evidence type="ECO:0000256" key="2">
    <source>
        <dbReference type="ARBA" id="ARBA00004370"/>
    </source>
</evidence>
<dbReference type="RefSeq" id="WP_156990569.1">
    <property type="nucleotide sequence ID" value="NZ_VWXL01000053.1"/>
</dbReference>
<dbReference type="SMART" id="SM00304">
    <property type="entry name" value="HAMP"/>
    <property type="match status" value="1"/>
</dbReference>
<evidence type="ECO:0000256" key="7">
    <source>
        <dbReference type="ARBA" id="ARBA00023012"/>
    </source>
</evidence>
<organism evidence="12 13">
    <name type="scientific">Caproicibacter fermentans</name>
    <dbReference type="NCBI Taxonomy" id="2576756"/>
    <lineage>
        <taxon>Bacteria</taxon>
        <taxon>Bacillati</taxon>
        <taxon>Bacillota</taxon>
        <taxon>Clostridia</taxon>
        <taxon>Eubacteriales</taxon>
        <taxon>Acutalibacteraceae</taxon>
        <taxon>Caproicibacter</taxon>
    </lineage>
</organism>
<evidence type="ECO:0000256" key="1">
    <source>
        <dbReference type="ARBA" id="ARBA00000085"/>
    </source>
</evidence>
<dbReference type="SMART" id="SM00387">
    <property type="entry name" value="HATPase_c"/>
    <property type="match status" value="1"/>
</dbReference>
<dbReference type="InterPro" id="IPR004358">
    <property type="entry name" value="Sig_transdc_His_kin-like_C"/>
</dbReference>
<dbReference type="PANTHER" id="PTHR43711">
    <property type="entry name" value="TWO-COMPONENT HISTIDINE KINASE"/>
    <property type="match status" value="1"/>
</dbReference>
<keyword evidence="13" id="KW-1185">Reference proteome</keyword>